<name>A0A081KC55_9GAMM</name>
<dbReference type="NCBIfam" id="NF006875">
    <property type="entry name" value="PRK09372.1"/>
    <property type="match status" value="1"/>
</dbReference>
<dbReference type="GO" id="GO:0008948">
    <property type="term" value="F:oxaloacetate decarboxylase activity"/>
    <property type="evidence" value="ECO:0007669"/>
    <property type="project" value="UniProtKB-EC"/>
</dbReference>
<reference evidence="3 4" key="1">
    <citation type="submission" date="2014-06" db="EMBL/GenBank/DDBJ databases">
        <title>Whole Genome Sequences of Three Symbiotic Endozoicomonas Bacteria.</title>
        <authorList>
            <person name="Neave M.J."/>
            <person name="Apprill A."/>
            <person name="Voolstra C.R."/>
        </authorList>
    </citation>
    <scope>NUCLEOTIDE SEQUENCE [LARGE SCALE GENOMIC DNA]</scope>
    <source>
        <strain evidence="3 4">DSM 22380</strain>
    </source>
</reference>
<gene>
    <name evidence="3" type="ORF">GV64_14155</name>
</gene>
<keyword evidence="1 2" id="KW-0479">Metal-binding</keyword>
<dbReference type="NCBIfam" id="TIGR01935">
    <property type="entry name" value="NOT-MenG"/>
    <property type="match status" value="1"/>
</dbReference>
<organism evidence="3 4">
    <name type="scientific">Endozoicomonas elysicola</name>
    <dbReference type="NCBI Taxonomy" id="305900"/>
    <lineage>
        <taxon>Bacteria</taxon>
        <taxon>Pseudomonadati</taxon>
        <taxon>Pseudomonadota</taxon>
        <taxon>Gammaproteobacteria</taxon>
        <taxon>Oceanospirillales</taxon>
        <taxon>Endozoicomonadaceae</taxon>
        <taxon>Endozoicomonas</taxon>
    </lineage>
</organism>
<keyword evidence="1" id="KW-0460">Magnesium</keyword>
<dbReference type="AlphaFoldDB" id="A0A081KC55"/>
<keyword evidence="4" id="KW-1185">Reference proteome</keyword>
<dbReference type="GO" id="GO:0008428">
    <property type="term" value="F:ribonuclease inhibitor activity"/>
    <property type="evidence" value="ECO:0007669"/>
    <property type="project" value="InterPro"/>
</dbReference>
<dbReference type="RefSeq" id="WP_020583436.1">
    <property type="nucleotide sequence ID" value="NZ_JOJP01000001.1"/>
</dbReference>
<dbReference type="eggNOG" id="COG0684">
    <property type="taxonomic scope" value="Bacteria"/>
</dbReference>
<dbReference type="GO" id="GO:0047443">
    <property type="term" value="F:4-hydroxy-4-methyl-2-oxoglutarate aldolase activity"/>
    <property type="evidence" value="ECO:0007669"/>
    <property type="project" value="UniProtKB-EC"/>
</dbReference>
<dbReference type="STRING" id="305900.GV64_14155"/>
<comment type="catalytic activity">
    <reaction evidence="2">
        <text>oxaloacetate + H(+) = pyruvate + CO2</text>
        <dbReference type="Rhea" id="RHEA:15641"/>
        <dbReference type="ChEBI" id="CHEBI:15361"/>
        <dbReference type="ChEBI" id="CHEBI:15378"/>
        <dbReference type="ChEBI" id="CHEBI:16452"/>
        <dbReference type="ChEBI" id="CHEBI:16526"/>
        <dbReference type="EC" id="4.1.1.112"/>
    </reaction>
</comment>
<dbReference type="CDD" id="cd16841">
    <property type="entry name" value="RraA_family"/>
    <property type="match status" value="1"/>
</dbReference>
<dbReference type="InterPro" id="IPR010203">
    <property type="entry name" value="RraA"/>
</dbReference>
<dbReference type="EMBL" id="JOJP01000001">
    <property type="protein sequence ID" value="KEI71731.1"/>
    <property type="molecule type" value="Genomic_DNA"/>
</dbReference>
<dbReference type="PANTHER" id="PTHR33254">
    <property type="entry name" value="4-HYDROXY-4-METHYL-2-OXOGLUTARATE ALDOLASE 3-RELATED"/>
    <property type="match status" value="1"/>
</dbReference>
<comment type="subunit">
    <text evidence="2">Homotrimer.</text>
</comment>
<feature type="binding site" evidence="1">
    <location>
        <begin position="75"/>
        <end position="78"/>
    </location>
    <ligand>
        <name>substrate</name>
    </ligand>
</feature>
<comment type="function">
    <text evidence="2">Catalyzes the aldol cleavage of 4-hydroxy-4-methyl-2-oxoglutarate (HMG) into 2 molecules of pyruvate. Also contains a secondary oxaloacetate (OAA) decarboxylase activity due to the common pyruvate enolate transition state formed following C-C bond cleavage in the retro-aldol and decarboxylation reactions.</text>
</comment>
<dbReference type="NCBIfam" id="NF009134">
    <property type="entry name" value="PRK12487.1"/>
    <property type="match status" value="1"/>
</dbReference>
<comment type="caution">
    <text evidence="3">The sequence shown here is derived from an EMBL/GenBank/DDBJ whole genome shotgun (WGS) entry which is preliminary data.</text>
</comment>
<comment type="cofactor">
    <cofactor evidence="1">
        <name>Mg(2+)</name>
        <dbReference type="ChEBI" id="CHEBI:18420"/>
    </cofactor>
</comment>
<dbReference type="InterPro" id="IPR005493">
    <property type="entry name" value="RraA/RraA-like"/>
</dbReference>
<protein>
    <recommendedName>
        <fullName evidence="2">4-hydroxy-4-methyl-2-oxoglutarate aldolase</fullName>
        <shortName evidence="2">HMG aldolase</shortName>
        <ecNumber evidence="2">4.1.1.112</ecNumber>
        <ecNumber evidence="2">4.1.3.17</ecNumber>
    </recommendedName>
    <alternativeName>
        <fullName evidence="2">Oxaloacetate decarboxylase</fullName>
    </alternativeName>
</protein>
<feature type="binding site" evidence="1">
    <location>
        <position position="97"/>
    </location>
    <ligand>
        <name>substrate</name>
    </ligand>
</feature>
<dbReference type="EC" id="4.1.3.17" evidence="2"/>
<dbReference type="GO" id="GO:0046872">
    <property type="term" value="F:metal ion binding"/>
    <property type="evidence" value="ECO:0007669"/>
    <property type="project" value="UniProtKB-KW"/>
</dbReference>
<dbReference type="EC" id="4.1.1.112" evidence="2"/>
<evidence type="ECO:0000313" key="3">
    <source>
        <dbReference type="EMBL" id="KEI71731.1"/>
    </source>
</evidence>
<dbReference type="GO" id="GO:0051252">
    <property type="term" value="P:regulation of RNA metabolic process"/>
    <property type="evidence" value="ECO:0007669"/>
    <property type="project" value="InterPro"/>
</dbReference>
<proteinExistence type="inferred from homology"/>
<comment type="similarity">
    <text evidence="2">Belongs to the class II aldolase/RraA-like family.</text>
</comment>
<sequence>MTFTTPDLCDDFSDRIQVVEPGFKSLGGTSVFSGEIVTIKCHEDNSMVREQVFRDGYGKVLVVDGGGSLRKALLGDMLAEQAVSNGWQGIIVYGCIRDVEVISQLPLGVQALATHPMKTDKKGLGEVNLPVRFHGTDFVPGHFLYADLNGIVVSSERLA</sequence>
<comment type="catalytic activity">
    <reaction evidence="2">
        <text>4-hydroxy-4-methyl-2-oxoglutarate = 2 pyruvate</text>
        <dbReference type="Rhea" id="RHEA:22748"/>
        <dbReference type="ChEBI" id="CHEBI:15361"/>
        <dbReference type="ChEBI" id="CHEBI:58276"/>
        <dbReference type="EC" id="4.1.3.17"/>
    </reaction>
</comment>
<feature type="binding site" evidence="1">
    <location>
        <position position="98"/>
    </location>
    <ligand>
        <name>Mg(2+)</name>
        <dbReference type="ChEBI" id="CHEBI:18420"/>
    </ligand>
</feature>
<dbReference type="InterPro" id="IPR036704">
    <property type="entry name" value="RraA/RraA-like_sf"/>
</dbReference>
<comment type="cofactor">
    <cofactor evidence="2">
        <name>a divalent metal cation</name>
        <dbReference type="ChEBI" id="CHEBI:60240"/>
    </cofactor>
</comment>
<dbReference type="Gene3D" id="3.50.30.40">
    <property type="entry name" value="Ribonuclease E inhibitor RraA/RraA-like"/>
    <property type="match status" value="1"/>
</dbReference>
<evidence type="ECO:0000256" key="1">
    <source>
        <dbReference type="PIRSR" id="PIRSR605493-1"/>
    </source>
</evidence>
<evidence type="ECO:0000313" key="4">
    <source>
        <dbReference type="Proteomes" id="UP000027997"/>
    </source>
</evidence>
<dbReference type="SUPFAM" id="SSF89562">
    <property type="entry name" value="RraA-like"/>
    <property type="match status" value="1"/>
</dbReference>
<keyword evidence="2" id="KW-0456">Lyase</keyword>
<accession>A0A081KC55</accession>
<dbReference type="Pfam" id="PF03737">
    <property type="entry name" value="RraA-like"/>
    <property type="match status" value="1"/>
</dbReference>
<dbReference type="PANTHER" id="PTHR33254:SF29">
    <property type="entry name" value="REGULATOR OF RIBONUCLEASE ACTIVITY A"/>
    <property type="match status" value="1"/>
</dbReference>
<evidence type="ECO:0000256" key="2">
    <source>
        <dbReference type="RuleBase" id="RU004338"/>
    </source>
</evidence>
<dbReference type="Proteomes" id="UP000027997">
    <property type="component" value="Unassembled WGS sequence"/>
</dbReference>